<dbReference type="AlphaFoldDB" id="A0A917B116"/>
<dbReference type="Proteomes" id="UP000660110">
    <property type="component" value="Unassembled WGS sequence"/>
</dbReference>
<proteinExistence type="predicted"/>
<accession>A0A917B116</accession>
<reference evidence="1" key="1">
    <citation type="journal article" date="2014" name="Int. J. Syst. Evol. Microbiol.">
        <title>Complete genome sequence of Corynebacterium casei LMG S-19264T (=DSM 44701T), isolated from a smear-ripened cheese.</title>
        <authorList>
            <consortium name="US DOE Joint Genome Institute (JGI-PGF)"/>
            <person name="Walter F."/>
            <person name="Albersmeier A."/>
            <person name="Kalinowski J."/>
            <person name="Ruckert C."/>
        </authorList>
    </citation>
    <scope>NUCLEOTIDE SEQUENCE</scope>
    <source>
        <strain evidence="1">CGMCC 1.12153</strain>
    </source>
</reference>
<gene>
    <name evidence="1" type="ORF">GCM10010954_10480</name>
</gene>
<protein>
    <submittedName>
        <fullName evidence="1">Uncharacterized protein</fullName>
    </submittedName>
</protein>
<sequence length="101" mass="10986">MPRLCLRGLETDWIALCEAATMNYGISGGMEPGGEIGKTLEPQGVEFVPHQVLCHGELIELIALSEEETIICGTRGTHNLIRRINIGKVKSSLPGADCFFM</sequence>
<comment type="caution">
    <text evidence="1">The sequence shown here is derived from an EMBL/GenBank/DDBJ whole genome shotgun (WGS) entry which is preliminary data.</text>
</comment>
<evidence type="ECO:0000313" key="1">
    <source>
        <dbReference type="EMBL" id="GGF13652.1"/>
    </source>
</evidence>
<organism evidence="1 2">
    <name type="scientific">Halobacillus andaensis</name>
    <dbReference type="NCBI Taxonomy" id="1176239"/>
    <lineage>
        <taxon>Bacteria</taxon>
        <taxon>Bacillati</taxon>
        <taxon>Bacillota</taxon>
        <taxon>Bacilli</taxon>
        <taxon>Bacillales</taxon>
        <taxon>Bacillaceae</taxon>
        <taxon>Halobacillus</taxon>
    </lineage>
</organism>
<keyword evidence="2" id="KW-1185">Reference proteome</keyword>
<name>A0A917B116_HALAA</name>
<reference evidence="1" key="2">
    <citation type="submission" date="2020-09" db="EMBL/GenBank/DDBJ databases">
        <authorList>
            <person name="Sun Q."/>
            <person name="Zhou Y."/>
        </authorList>
    </citation>
    <scope>NUCLEOTIDE SEQUENCE</scope>
    <source>
        <strain evidence="1">CGMCC 1.12153</strain>
    </source>
</reference>
<evidence type="ECO:0000313" key="2">
    <source>
        <dbReference type="Proteomes" id="UP000660110"/>
    </source>
</evidence>
<dbReference type="EMBL" id="BMEL01000001">
    <property type="protein sequence ID" value="GGF13652.1"/>
    <property type="molecule type" value="Genomic_DNA"/>
</dbReference>